<reference evidence="1" key="2">
    <citation type="submission" date="2011-01" db="EMBL/GenBank/DDBJ databases">
        <title>The Non-contiguous Finished genome of Clostridium papyrosolvens.</title>
        <authorList>
            <person name="Lucas S."/>
            <person name="Copeland A."/>
            <person name="Lapidus A."/>
            <person name="Cheng J.-F."/>
            <person name="Goodwin L."/>
            <person name="Pitluck S."/>
            <person name="Misra M."/>
            <person name="Chertkov O."/>
            <person name="Detter J.C."/>
            <person name="Han C."/>
            <person name="Tapia R."/>
            <person name="Land M."/>
            <person name="Hauser L."/>
            <person name="Kyrpides N."/>
            <person name="Ivanova N."/>
            <person name="Pagani I."/>
            <person name="Mouttaki H."/>
            <person name="He Z."/>
            <person name="Zhou J."/>
            <person name="Hemme C.L."/>
            <person name="Woyke T."/>
        </authorList>
    </citation>
    <scope>NUCLEOTIDE SEQUENCE [LARGE SCALE GENOMIC DNA]</scope>
    <source>
        <strain evidence="1">DSM 2782</strain>
    </source>
</reference>
<gene>
    <name evidence="1" type="ORF">Cpap_0660</name>
</gene>
<protein>
    <submittedName>
        <fullName evidence="1">Uncharacterized protein</fullName>
    </submittedName>
</protein>
<reference evidence="1" key="1">
    <citation type="submission" date="2009-07" db="EMBL/GenBank/DDBJ databases">
        <authorList>
            <consortium name="US DOE Joint Genome Institute (JGI-PGF)"/>
            <person name="Lucas S."/>
            <person name="Copeland A."/>
            <person name="Lapidus A."/>
            <person name="Glavina del Rio T."/>
            <person name="Tice H."/>
            <person name="Bruce D."/>
            <person name="Goodwin L."/>
            <person name="Pitluck S."/>
            <person name="Larimer F."/>
            <person name="Land M.L."/>
            <person name="Mouttaki H."/>
            <person name="He Z."/>
            <person name="Zhou J."/>
            <person name="Hemme C.L."/>
        </authorList>
    </citation>
    <scope>NUCLEOTIDE SEQUENCE [LARGE SCALE GENOMIC DNA]</scope>
    <source>
        <strain evidence="1">DSM 2782</strain>
    </source>
</reference>
<dbReference type="Proteomes" id="UP000003860">
    <property type="component" value="Unassembled WGS sequence"/>
</dbReference>
<dbReference type="EMBL" id="ACXX02000017">
    <property type="protein sequence ID" value="EGD46053.1"/>
    <property type="molecule type" value="Genomic_DNA"/>
</dbReference>
<proteinExistence type="predicted"/>
<sequence length="115" mass="13225">MNSLLFERDLLYPTQNVIDPGILHVKLLSPANSRIPVIIESKSMHSAIENINTIIDILQKEIFDRINIKIFENTLVYLKLNEADKLNYSGVDCMQVISNEDDVITYRPADMEYIV</sequence>
<evidence type="ECO:0000313" key="1">
    <source>
        <dbReference type="EMBL" id="EGD46053.1"/>
    </source>
</evidence>
<accession>F1THS1</accession>
<dbReference type="RefSeq" id="WP_004622058.1">
    <property type="nucleotide sequence ID" value="NZ_ACXX02000017.1"/>
</dbReference>
<keyword evidence="2" id="KW-1185">Reference proteome</keyword>
<dbReference type="AlphaFoldDB" id="F1THS1"/>
<dbReference type="STRING" id="588581.Cpap_0660"/>
<name>F1THS1_9FIRM</name>
<organism evidence="1 2">
    <name type="scientific">Ruminiclostridium papyrosolvens DSM 2782</name>
    <dbReference type="NCBI Taxonomy" id="588581"/>
    <lineage>
        <taxon>Bacteria</taxon>
        <taxon>Bacillati</taxon>
        <taxon>Bacillota</taxon>
        <taxon>Clostridia</taxon>
        <taxon>Eubacteriales</taxon>
        <taxon>Oscillospiraceae</taxon>
        <taxon>Ruminiclostridium</taxon>
    </lineage>
</organism>
<evidence type="ECO:0000313" key="2">
    <source>
        <dbReference type="Proteomes" id="UP000003860"/>
    </source>
</evidence>
<comment type="caution">
    <text evidence="1">The sequence shown here is derived from an EMBL/GenBank/DDBJ whole genome shotgun (WGS) entry which is preliminary data.</text>
</comment>
<dbReference type="OrthoDB" id="1739522at2"/>